<comment type="caution">
    <text evidence="1">The sequence shown here is derived from an EMBL/GenBank/DDBJ whole genome shotgun (WGS) entry which is preliminary data.</text>
</comment>
<reference evidence="1 2" key="1">
    <citation type="submission" date="2015-09" db="EMBL/GenBank/DDBJ databases">
        <title>Host preference determinants of Valsa canker pathogens revealed by comparative genomics.</title>
        <authorList>
            <person name="Yin Z."/>
            <person name="Huang L."/>
        </authorList>
    </citation>
    <scope>NUCLEOTIDE SEQUENCE [LARGE SCALE GENOMIC DNA]</scope>
    <source>
        <strain evidence="1 2">03-1</strain>
    </source>
</reference>
<sequence length="274" mass="31748">MVWKYELCLRRGEATRVVTRNIIRDRAGVWDDLVDQTLVHSPSDDWEFFEDGTQHPMPIVDIPAIDGRLEQEDDHALFYFIVNFLETGALDLGNHLGHVYGEPRASFYTLLQVHQVAHFLKVPELASAALEEMTRQAYRIHRKVEGMHDQSHDRNNRWGPYRRHHRPCTRPVADDRFADRVGSFVRCLAEIAQAMQVMPAMVVTGVGLSIDIPKDLGAMLVSAAYMLWGQLEVNYVFRNWWLTQEGRLFRGLILEYREPDWLFGTWGDWLAVEG</sequence>
<dbReference type="AlphaFoldDB" id="A0A423X5W4"/>
<proteinExistence type="predicted"/>
<protein>
    <recommendedName>
        <fullName evidence="3">BTB domain-containing protein</fullName>
    </recommendedName>
</protein>
<gene>
    <name evidence="1" type="ORF">VMCG_00918</name>
</gene>
<evidence type="ECO:0000313" key="2">
    <source>
        <dbReference type="Proteomes" id="UP000283895"/>
    </source>
</evidence>
<dbReference type="Proteomes" id="UP000283895">
    <property type="component" value="Unassembled WGS sequence"/>
</dbReference>
<accession>A0A423X5W4</accession>
<keyword evidence="2" id="KW-1185">Reference proteome</keyword>
<name>A0A423X5W4_9PEZI</name>
<dbReference type="EMBL" id="LKEA01000002">
    <property type="protein sequence ID" value="ROW11060.1"/>
    <property type="molecule type" value="Genomic_DNA"/>
</dbReference>
<dbReference type="OrthoDB" id="10371824at2759"/>
<evidence type="ECO:0000313" key="1">
    <source>
        <dbReference type="EMBL" id="ROW11060.1"/>
    </source>
</evidence>
<evidence type="ECO:0008006" key="3">
    <source>
        <dbReference type="Google" id="ProtNLM"/>
    </source>
</evidence>
<organism evidence="1 2">
    <name type="scientific">Cytospora schulzeri</name>
    <dbReference type="NCBI Taxonomy" id="448051"/>
    <lineage>
        <taxon>Eukaryota</taxon>
        <taxon>Fungi</taxon>
        <taxon>Dikarya</taxon>
        <taxon>Ascomycota</taxon>
        <taxon>Pezizomycotina</taxon>
        <taxon>Sordariomycetes</taxon>
        <taxon>Sordariomycetidae</taxon>
        <taxon>Diaporthales</taxon>
        <taxon>Cytosporaceae</taxon>
        <taxon>Cytospora</taxon>
    </lineage>
</organism>